<feature type="region of interest" description="Disordered" evidence="10">
    <location>
        <begin position="237"/>
        <end position="261"/>
    </location>
</feature>
<dbReference type="AlphaFoldDB" id="A0A6J4R953"/>
<evidence type="ECO:0000256" key="5">
    <source>
        <dbReference type="ARBA" id="ARBA00020164"/>
    </source>
</evidence>
<dbReference type="InterPro" id="IPR005128">
    <property type="entry name" value="Acetolactate_a_deCO2ase"/>
</dbReference>
<keyword evidence="7 9" id="KW-0005">Acetoin biosynthesis</keyword>
<dbReference type="EC" id="4.1.1.5" evidence="4 9"/>
<dbReference type="GO" id="GO:0047605">
    <property type="term" value="F:acetolactate decarboxylase activity"/>
    <property type="evidence" value="ECO:0007669"/>
    <property type="project" value="UniProtKB-UniRule"/>
</dbReference>
<feature type="compositionally biased region" description="Basic and acidic residues" evidence="10">
    <location>
        <begin position="248"/>
        <end position="261"/>
    </location>
</feature>
<evidence type="ECO:0000256" key="10">
    <source>
        <dbReference type="SAM" id="MobiDB-lite"/>
    </source>
</evidence>
<evidence type="ECO:0000256" key="8">
    <source>
        <dbReference type="ARBA" id="ARBA00023239"/>
    </source>
</evidence>
<name>A0A6J4R953_9ACTN</name>
<dbReference type="NCBIfam" id="TIGR01252">
    <property type="entry name" value="acetolac_decarb"/>
    <property type="match status" value="1"/>
</dbReference>
<dbReference type="PIRSF" id="PIRSF001332">
    <property type="entry name" value="Acetolac_decarb"/>
    <property type="match status" value="1"/>
</dbReference>
<keyword evidence="8 9" id="KW-0456">Lyase</keyword>
<proteinExistence type="inferred from homology"/>
<evidence type="ECO:0000313" key="11">
    <source>
        <dbReference type="EMBL" id="CAA9462516.1"/>
    </source>
</evidence>
<evidence type="ECO:0000256" key="4">
    <source>
        <dbReference type="ARBA" id="ARBA00013204"/>
    </source>
</evidence>
<organism evidence="11">
    <name type="scientific">uncultured Rubrobacteraceae bacterium</name>
    <dbReference type="NCBI Taxonomy" id="349277"/>
    <lineage>
        <taxon>Bacteria</taxon>
        <taxon>Bacillati</taxon>
        <taxon>Actinomycetota</taxon>
        <taxon>Rubrobacteria</taxon>
        <taxon>Rubrobacterales</taxon>
        <taxon>Rubrobacteraceae</taxon>
        <taxon>environmental samples</taxon>
    </lineage>
</organism>
<dbReference type="GO" id="GO:0045151">
    <property type="term" value="P:acetoin biosynthetic process"/>
    <property type="evidence" value="ECO:0007669"/>
    <property type="project" value="UniProtKB-UniRule"/>
</dbReference>
<comment type="pathway">
    <text evidence="2 9">Polyol metabolism; (R,R)-butane-2,3-diol biosynthesis; (R,R)-butane-2,3-diol from pyruvate: step 2/3.</text>
</comment>
<reference evidence="11" key="1">
    <citation type="submission" date="2020-02" db="EMBL/GenBank/DDBJ databases">
        <authorList>
            <person name="Meier V. D."/>
        </authorList>
    </citation>
    <scope>NUCLEOTIDE SEQUENCE</scope>
    <source>
        <strain evidence="11">AVDCRST_MAG58</strain>
    </source>
</reference>
<dbReference type="PANTHER" id="PTHR35524">
    <property type="entry name" value="ALPHA-ACETOLACTATE DECARBOXYLASE"/>
    <property type="match status" value="1"/>
</dbReference>
<comment type="similarity">
    <text evidence="3 9">Belongs to the alpha-acetolactate decarboxylase family.</text>
</comment>
<sequence length="261" mass="28358">MPIDSALVGALHVKYLREQDLGGDEHLHHTLFQTSTIDALLEGSYEGDVSVAELGAHGDFGLGTFDALDGEMICLDGTFYQVKADGKAYPVDGKARTPFAVVTVFEPNVSQALSMPMDFEALCGYVDGVIGDGAVCCAIRVDGHLEYVKTRSVPRQHKPYPPLVEVVENQPTFELRDVSGSLVGFRFPDYAQGLNVSGYHFHFITADRSAGGHVLGCTLTRGELHIDREGDLRLELPPDVGLPAPDQSAEKGETLDRIERE</sequence>
<evidence type="ECO:0000256" key="6">
    <source>
        <dbReference type="ARBA" id="ARBA00022793"/>
    </source>
</evidence>
<evidence type="ECO:0000256" key="3">
    <source>
        <dbReference type="ARBA" id="ARBA00007106"/>
    </source>
</evidence>
<dbReference type="SUPFAM" id="SSF117856">
    <property type="entry name" value="AF0104/ALDC/Ptd012-like"/>
    <property type="match status" value="1"/>
</dbReference>
<dbReference type="Pfam" id="PF03306">
    <property type="entry name" value="AAL_decarboxy"/>
    <property type="match status" value="1"/>
</dbReference>
<evidence type="ECO:0000256" key="9">
    <source>
        <dbReference type="PIRNR" id="PIRNR001332"/>
    </source>
</evidence>
<evidence type="ECO:0000256" key="2">
    <source>
        <dbReference type="ARBA" id="ARBA00005170"/>
    </source>
</evidence>
<comment type="catalytic activity">
    <reaction evidence="1 9">
        <text>(2S)-2-acetolactate + H(+) = (R)-acetoin + CO2</text>
        <dbReference type="Rhea" id="RHEA:21580"/>
        <dbReference type="ChEBI" id="CHEBI:15378"/>
        <dbReference type="ChEBI" id="CHEBI:15686"/>
        <dbReference type="ChEBI" id="CHEBI:16526"/>
        <dbReference type="ChEBI" id="CHEBI:58476"/>
        <dbReference type="EC" id="4.1.1.5"/>
    </reaction>
</comment>
<keyword evidence="6 9" id="KW-0210">Decarboxylase</keyword>
<accession>A0A6J4R953</accession>
<dbReference type="Gene3D" id="3.30.1330.80">
    <property type="entry name" value="Hypothetical protein, similar to alpha- acetolactate decarboxylase, domain 2"/>
    <property type="match status" value="2"/>
</dbReference>
<gene>
    <name evidence="11" type="ORF">AVDCRST_MAG58-2747</name>
</gene>
<dbReference type="EMBL" id="CADCVF010000058">
    <property type="protein sequence ID" value="CAA9462516.1"/>
    <property type="molecule type" value="Genomic_DNA"/>
</dbReference>
<evidence type="ECO:0000256" key="7">
    <source>
        <dbReference type="ARBA" id="ARBA00023061"/>
    </source>
</evidence>
<dbReference type="CDD" id="cd17299">
    <property type="entry name" value="acetolactate_decarboxylase"/>
    <property type="match status" value="1"/>
</dbReference>
<protein>
    <recommendedName>
        <fullName evidence="5 9">Alpha-acetolactate decarboxylase</fullName>
        <ecNumber evidence="4 9">4.1.1.5</ecNumber>
    </recommendedName>
</protein>
<dbReference type="PANTHER" id="PTHR35524:SF1">
    <property type="entry name" value="ALPHA-ACETOLACTATE DECARBOXYLASE"/>
    <property type="match status" value="1"/>
</dbReference>
<evidence type="ECO:0000256" key="1">
    <source>
        <dbReference type="ARBA" id="ARBA00001784"/>
    </source>
</evidence>
<dbReference type="UniPathway" id="UPA00626">
    <property type="reaction ID" value="UER00678"/>
</dbReference>